<evidence type="ECO:0000256" key="1">
    <source>
        <dbReference type="SAM" id="MobiDB-lite"/>
    </source>
</evidence>
<dbReference type="Proteomes" id="UP000242188">
    <property type="component" value="Unassembled WGS sequence"/>
</dbReference>
<evidence type="ECO:0000313" key="3">
    <source>
        <dbReference type="Proteomes" id="UP000242188"/>
    </source>
</evidence>
<feature type="compositionally biased region" description="Acidic residues" evidence="1">
    <location>
        <begin position="27"/>
        <end position="49"/>
    </location>
</feature>
<evidence type="ECO:0000313" key="2">
    <source>
        <dbReference type="EMBL" id="OWF49392.1"/>
    </source>
</evidence>
<dbReference type="PANTHER" id="PTHR33480">
    <property type="entry name" value="SET DOMAIN-CONTAINING PROTEIN-RELATED"/>
    <property type="match status" value="1"/>
</dbReference>
<dbReference type="AlphaFoldDB" id="A0A210QKX5"/>
<name>A0A210QKX5_MIZYE</name>
<comment type="caution">
    <text evidence="2">The sequence shown here is derived from an EMBL/GenBank/DDBJ whole genome shotgun (WGS) entry which is preliminary data.</text>
</comment>
<keyword evidence="3" id="KW-1185">Reference proteome</keyword>
<dbReference type="EMBL" id="NEDP02003135">
    <property type="protein sequence ID" value="OWF49392.1"/>
    <property type="molecule type" value="Genomic_DNA"/>
</dbReference>
<organism evidence="2 3">
    <name type="scientific">Mizuhopecten yessoensis</name>
    <name type="common">Japanese scallop</name>
    <name type="synonym">Patinopecten yessoensis</name>
    <dbReference type="NCBI Taxonomy" id="6573"/>
    <lineage>
        <taxon>Eukaryota</taxon>
        <taxon>Metazoa</taxon>
        <taxon>Spiralia</taxon>
        <taxon>Lophotrochozoa</taxon>
        <taxon>Mollusca</taxon>
        <taxon>Bivalvia</taxon>
        <taxon>Autobranchia</taxon>
        <taxon>Pteriomorphia</taxon>
        <taxon>Pectinida</taxon>
        <taxon>Pectinoidea</taxon>
        <taxon>Pectinidae</taxon>
        <taxon>Mizuhopecten</taxon>
    </lineage>
</organism>
<reference evidence="2 3" key="1">
    <citation type="journal article" date="2017" name="Nat. Ecol. Evol.">
        <title>Scallop genome provides insights into evolution of bilaterian karyotype and development.</title>
        <authorList>
            <person name="Wang S."/>
            <person name="Zhang J."/>
            <person name="Jiao W."/>
            <person name="Li J."/>
            <person name="Xun X."/>
            <person name="Sun Y."/>
            <person name="Guo X."/>
            <person name="Huan P."/>
            <person name="Dong B."/>
            <person name="Zhang L."/>
            <person name="Hu X."/>
            <person name="Sun X."/>
            <person name="Wang J."/>
            <person name="Zhao C."/>
            <person name="Wang Y."/>
            <person name="Wang D."/>
            <person name="Huang X."/>
            <person name="Wang R."/>
            <person name="Lv J."/>
            <person name="Li Y."/>
            <person name="Zhang Z."/>
            <person name="Liu B."/>
            <person name="Lu W."/>
            <person name="Hui Y."/>
            <person name="Liang J."/>
            <person name="Zhou Z."/>
            <person name="Hou R."/>
            <person name="Li X."/>
            <person name="Liu Y."/>
            <person name="Li H."/>
            <person name="Ning X."/>
            <person name="Lin Y."/>
            <person name="Zhao L."/>
            <person name="Xing Q."/>
            <person name="Dou J."/>
            <person name="Li Y."/>
            <person name="Mao J."/>
            <person name="Guo H."/>
            <person name="Dou H."/>
            <person name="Li T."/>
            <person name="Mu C."/>
            <person name="Jiang W."/>
            <person name="Fu Q."/>
            <person name="Fu X."/>
            <person name="Miao Y."/>
            <person name="Liu J."/>
            <person name="Yu Q."/>
            <person name="Li R."/>
            <person name="Liao H."/>
            <person name="Li X."/>
            <person name="Kong Y."/>
            <person name="Jiang Z."/>
            <person name="Chourrout D."/>
            <person name="Li R."/>
            <person name="Bao Z."/>
        </authorList>
    </citation>
    <scope>NUCLEOTIDE SEQUENCE [LARGE SCALE GENOMIC DNA]</scope>
    <source>
        <strain evidence="2 3">PY_sf001</strain>
    </source>
</reference>
<feature type="compositionally biased region" description="Basic and acidic residues" evidence="1">
    <location>
        <begin position="8"/>
        <end position="26"/>
    </location>
</feature>
<gene>
    <name evidence="2" type="ORF">KP79_PYT01076</name>
</gene>
<sequence>MDINTAEDENKDRSTTGDENQEKGTAEDEDMDIMEDELIVPDSAEDDDKSDIYPALNSSSVLLCKESLDSDEESNDVPEEDSISRDVNHRGVYVKLVVKNGYTNLGKRKKSDRVYNSTHPCPLCDKTVTNFSHHILSKKHANDADVTKIGTLSGKEKKVAIQKMRLKGSHKHNMKVLKEKKGEIFLLRRSSNKKTDGVLGEEDEEEDENQSDCMATFDMSKYGPCPECLGWVLLKSIKRHMKTCCVSKDPTSSKCQLIVQSDLLSERITEEASKALVSETFTIMQQDEVAKVAKNDSLIVTLGNTSMLRNAGNKVMRRYYTSSVMRLAAKFKMELLGMDCTDLREEKNKDDCDQGEGKDGNSMKKELSEFLRPQCFDMIVAAALKCSCQDAMDEEDLKTPSNALKLGYDIKKMVSAKLGRALMKDDAGNQKDAEGLLKLMDMEWGVRVNKLARIALTERSFNAERQLPLPEDIKKLCAYLLTEIGKLDLTDCSYENFRKVATLSLARVTLYNRRRCHEVQALRLVFRAIC</sequence>
<feature type="region of interest" description="Disordered" evidence="1">
    <location>
        <begin position="1"/>
        <end position="53"/>
    </location>
</feature>
<dbReference type="OrthoDB" id="6157120at2759"/>
<accession>A0A210QKX5</accession>
<dbReference type="PANTHER" id="PTHR33480:SF1">
    <property type="entry name" value="TYR RECOMBINASE DOMAIN-CONTAINING PROTEIN"/>
    <property type="match status" value="1"/>
</dbReference>
<protein>
    <submittedName>
        <fullName evidence="2">Uncharacterized protein</fullName>
    </submittedName>
</protein>
<proteinExistence type="predicted"/>